<dbReference type="SMART" id="SM01230">
    <property type="entry name" value="Gln-synt_C"/>
    <property type="match status" value="1"/>
</dbReference>
<dbReference type="InterPro" id="IPR052725">
    <property type="entry name" value="GS_Type-3"/>
</dbReference>
<reference evidence="5" key="1">
    <citation type="submission" date="2024-06" db="EMBL/GenBank/DDBJ databases">
        <title>Draft Genome Sequence of Deinococcus sonorensis Type Strain KR-87, a Biofilm Producing Representative of the Genus Deinococcus.</title>
        <authorList>
            <person name="Boren L.S."/>
            <person name="Grosso R.A."/>
            <person name="Hugenberg-Cox A.N."/>
            <person name="Hill J.T.E."/>
            <person name="Albert C.M."/>
            <person name="Tuohy J.M."/>
        </authorList>
    </citation>
    <scope>NUCLEOTIDE SEQUENCE</scope>
    <source>
        <strain evidence="5">KR-87</strain>
    </source>
</reference>
<dbReference type="AlphaFoldDB" id="A0AAU7U8F3"/>
<dbReference type="InterPro" id="IPR008147">
    <property type="entry name" value="Gln_synt_N"/>
</dbReference>
<feature type="domain" description="GS beta-grasp" evidence="3">
    <location>
        <begin position="86"/>
        <end position="179"/>
    </location>
</feature>
<dbReference type="PANTHER" id="PTHR42974:SF1">
    <property type="entry name" value="TYPE-3 GLUTAMINE SYNTHETASE"/>
    <property type="match status" value="1"/>
</dbReference>
<name>A0AAU7U8F3_9DEIO</name>
<dbReference type="PROSITE" id="PS51986">
    <property type="entry name" value="GS_BETA_GRASP"/>
    <property type="match status" value="1"/>
</dbReference>
<dbReference type="Pfam" id="PF12437">
    <property type="entry name" value="GSIII_N"/>
    <property type="match status" value="1"/>
</dbReference>
<dbReference type="GO" id="GO:0004356">
    <property type="term" value="F:glutamine synthetase activity"/>
    <property type="evidence" value="ECO:0007669"/>
    <property type="project" value="InterPro"/>
</dbReference>
<dbReference type="InterPro" id="IPR008146">
    <property type="entry name" value="Gln_synth_cat_dom"/>
</dbReference>
<dbReference type="EMBL" id="CP158299">
    <property type="protein sequence ID" value="XBV84584.1"/>
    <property type="molecule type" value="Genomic_DNA"/>
</dbReference>
<evidence type="ECO:0000256" key="2">
    <source>
        <dbReference type="RuleBase" id="RU000384"/>
    </source>
</evidence>
<dbReference type="InterPro" id="IPR014746">
    <property type="entry name" value="Gln_synth/guanido_kin_cat_dom"/>
</dbReference>
<accession>A0AAU7U8F3</accession>
<dbReference type="Pfam" id="PF18318">
    <property type="entry name" value="Gln-synt_C-ter"/>
    <property type="match status" value="1"/>
</dbReference>
<dbReference type="Gene3D" id="3.30.590.10">
    <property type="entry name" value="Glutamine synthetase/guanido kinase, catalytic domain"/>
    <property type="match status" value="1"/>
</dbReference>
<organism evidence="5">
    <name type="scientific">Deinococcus sonorensis KR-87</name>
    <dbReference type="NCBI Taxonomy" id="694439"/>
    <lineage>
        <taxon>Bacteria</taxon>
        <taxon>Thermotogati</taxon>
        <taxon>Deinococcota</taxon>
        <taxon>Deinococci</taxon>
        <taxon>Deinococcales</taxon>
        <taxon>Deinococcaceae</taxon>
        <taxon>Deinococcus</taxon>
    </lineage>
</organism>
<dbReference type="GO" id="GO:0006542">
    <property type="term" value="P:glutamine biosynthetic process"/>
    <property type="evidence" value="ECO:0007669"/>
    <property type="project" value="InterPro"/>
</dbReference>
<evidence type="ECO:0000259" key="3">
    <source>
        <dbReference type="PROSITE" id="PS51986"/>
    </source>
</evidence>
<dbReference type="InterPro" id="IPR022147">
    <property type="entry name" value="GSIII_N"/>
</dbReference>
<gene>
    <name evidence="5" type="ORF">ABOD76_14175</name>
</gene>
<evidence type="ECO:0000259" key="4">
    <source>
        <dbReference type="PROSITE" id="PS51987"/>
    </source>
</evidence>
<sequence>MKQEFDVLSAAKSWRLEDFTDHTPGAVISEVFASDVLTMEELRHRLSRPVYKSLQGTLERGQTLDPAISDTVALAMKTWAMEKGATHYTHWFQPLTGSTAEKHDSFLTPTSDGSAIASFSGKELIQAEPDASSFPSGGLRATFEARGYTAWDPSSPAFIMRHSNGATLCIPTAFASWTGEALDLKTPLLRSIEALNQAVMPALKLFGVDTTRVSSTLGAEQEYFLIAEEYYFARPDLVMTGRTLFGAKPPRGQELEDHYFGAIPDRVLSFMADAEKQMYALGIPVKTRHNEVAPGQFEIAPIFEQSNIAADHQQLIMQILRNTARKYGLVALLHEKPFAGVNGSGKHCNWSMSTSSGENLLDPGDTPHENMQFLFFCAAVIKAVDEHQDLLRVSVASAQNDHRLGANEAPPAIISIFLGDELTDILDRLASGQGGRGTAAGLLGLGSTVLPHLPRHAGDRNRTSPFAFTGNKFEFRAAGSSQSISLPITVLNTIVADAVEKLTAELRERLNGSRSKRSLDEAVVQVVRSTYAQHQRIVFNGDGYSEAWHQEAERRGLLNLRTTLDAIEQFSSEKNVALFSKFSVLNEREVRAREEIMYDIYFKTVNIEGETTEYIAQTMILPAAVSYLAELGEVESKSRAVQGLSQEVAGLADDLYTALQTLRDVNEADGGEEIHDKAHHMRDQVLPAMLEVRKAADRLERVVAGKHWPLPNYRQMLFIK</sequence>
<dbReference type="Pfam" id="PF00120">
    <property type="entry name" value="Gln-synt_C"/>
    <property type="match status" value="1"/>
</dbReference>
<dbReference type="PROSITE" id="PS00181">
    <property type="entry name" value="GLNA_ATP"/>
    <property type="match status" value="1"/>
</dbReference>
<dbReference type="PANTHER" id="PTHR42974">
    <property type="entry name" value="GLUTAMINE SYNTHETASE"/>
    <property type="match status" value="1"/>
</dbReference>
<protein>
    <submittedName>
        <fullName evidence="5">Glutamine synthetase III</fullName>
    </submittedName>
</protein>
<dbReference type="SUPFAM" id="SSF55931">
    <property type="entry name" value="Glutamine synthetase/guanido kinase"/>
    <property type="match status" value="1"/>
</dbReference>
<dbReference type="RefSeq" id="WP_350242621.1">
    <property type="nucleotide sequence ID" value="NZ_CP158299.1"/>
</dbReference>
<feature type="domain" description="GS catalytic" evidence="4">
    <location>
        <begin position="184"/>
        <end position="620"/>
    </location>
</feature>
<evidence type="ECO:0000256" key="1">
    <source>
        <dbReference type="PROSITE-ProRule" id="PRU01330"/>
    </source>
</evidence>
<evidence type="ECO:0000313" key="5">
    <source>
        <dbReference type="EMBL" id="XBV84584.1"/>
    </source>
</evidence>
<dbReference type="KEGG" id="dsc:ABOD76_14175"/>
<proteinExistence type="inferred from homology"/>
<dbReference type="PROSITE" id="PS51987">
    <property type="entry name" value="GS_CATALYTIC"/>
    <property type="match status" value="1"/>
</dbReference>
<dbReference type="Gene3D" id="1.20.120.1560">
    <property type="match status" value="1"/>
</dbReference>
<dbReference type="InterPro" id="IPR040577">
    <property type="entry name" value="Gln-synt_C"/>
</dbReference>
<comment type="similarity">
    <text evidence="1 2">Belongs to the glutamine synthetase family.</text>
</comment>
<dbReference type="InterPro" id="IPR027303">
    <property type="entry name" value="Gln_synth_gly_rich_site"/>
</dbReference>